<protein>
    <submittedName>
        <fullName evidence="1">Uncharacterized protein</fullName>
    </submittedName>
</protein>
<proteinExistence type="predicted"/>
<dbReference type="KEGG" id="dmm:dnm_081120"/>
<gene>
    <name evidence="1" type="ORF">dnm_081120</name>
</gene>
<reference evidence="1" key="1">
    <citation type="journal article" date="2021" name="Microb. Physiol.">
        <title>Proteogenomic Insights into the Physiology of Marine, Sulfate-Reducing, Filamentous Desulfonema limicola and Desulfonema magnum.</title>
        <authorList>
            <person name="Schnaars V."/>
            <person name="Wohlbrand L."/>
            <person name="Scheve S."/>
            <person name="Hinrichs C."/>
            <person name="Reinhardt R."/>
            <person name="Rabus R."/>
        </authorList>
    </citation>
    <scope>NUCLEOTIDE SEQUENCE</scope>
    <source>
        <strain evidence="1">4be13</strain>
    </source>
</reference>
<keyword evidence="2" id="KW-1185">Reference proteome</keyword>
<dbReference type="EMBL" id="CP061800">
    <property type="protein sequence ID" value="QTA92038.1"/>
    <property type="molecule type" value="Genomic_DNA"/>
</dbReference>
<evidence type="ECO:0000313" key="2">
    <source>
        <dbReference type="Proteomes" id="UP000663722"/>
    </source>
</evidence>
<accession>A0A975GTE0</accession>
<sequence length="88" mass="10199">MVLLLYDSSYLISMGTPVFRQGWKQILRKGMVAVCHINTYEKAGFFAPGHKNKYLIISFRYSHGKETRLFSRNESPPVKEKAGFLRRS</sequence>
<organism evidence="1 2">
    <name type="scientific">Desulfonema magnum</name>
    <dbReference type="NCBI Taxonomy" id="45655"/>
    <lineage>
        <taxon>Bacteria</taxon>
        <taxon>Pseudomonadati</taxon>
        <taxon>Thermodesulfobacteriota</taxon>
        <taxon>Desulfobacteria</taxon>
        <taxon>Desulfobacterales</taxon>
        <taxon>Desulfococcaceae</taxon>
        <taxon>Desulfonema</taxon>
    </lineage>
</organism>
<name>A0A975GTE0_9BACT</name>
<dbReference type="AlphaFoldDB" id="A0A975GTE0"/>
<dbReference type="Proteomes" id="UP000663722">
    <property type="component" value="Chromosome"/>
</dbReference>
<evidence type="ECO:0000313" key="1">
    <source>
        <dbReference type="EMBL" id="QTA92038.1"/>
    </source>
</evidence>